<evidence type="ECO:0000313" key="6">
    <source>
        <dbReference type="EMBL" id="KAK1371615.1"/>
    </source>
</evidence>
<gene>
    <name evidence="6" type="ORF">POM88_037707</name>
</gene>
<dbReference type="GO" id="GO:0005524">
    <property type="term" value="F:ATP binding"/>
    <property type="evidence" value="ECO:0007669"/>
    <property type="project" value="UniProtKB-KW"/>
</dbReference>
<dbReference type="GO" id="GO:0004672">
    <property type="term" value="F:protein kinase activity"/>
    <property type="evidence" value="ECO:0007669"/>
    <property type="project" value="InterPro"/>
</dbReference>
<dbReference type="InterPro" id="IPR052059">
    <property type="entry name" value="CR_Ser/Thr_kinase"/>
</dbReference>
<comment type="caution">
    <text evidence="6">The sequence shown here is derived from an EMBL/GenBank/DDBJ whole genome shotgun (WGS) entry which is preliminary data.</text>
</comment>
<dbReference type="Pfam" id="PF00069">
    <property type="entry name" value="Pkinase"/>
    <property type="match status" value="1"/>
</dbReference>
<dbReference type="PANTHER" id="PTHR47973">
    <property type="entry name" value="CYSTEINE-RICH RECEPTOR-LIKE PROTEIN KINASE 3"/>
    <property type="match status" value="1"/>
</dbReference>
<sequence>MVGVYIKARVADFGLAKQSTDGQSHFTTEVAGTYGYLEPEYGLYGQLTEKSDVYSFGIIILEILSGREVLGTSDSSTLLITDWAWEHVKSENVDEIFDPTLREDGKVCSCWHTLCSCNGGS</sequence>
<reference evidence="6" key="1">
    <citation type="submission" date="2023-02" db="EMBL/GenBank/DDBJ databases">
        <title>Genome of toxic invasive species Heracleum sosnowskyi carries increased number of genes despite the absence of recent whole-genome duplications.</title>
        <authorList>
            <person name="Schelkunov M."/>
            <person name="Shtratnikova V."/>
            <person name="Makarenko M."/>
            <person name="Klepikova A."/>
            <person name="Omelchenko D."/>
            <person name="Novikova G."/>
            <person name="Obukhova E."/>
            <person name="Bogdanov V."/>
            <person name="Penin A."/>
            <person name="Logacheva M."/>
        </authorList>
    </citation>
    <scope>NUCLEOTIDE SEQUENCE</scope>
    <source>
        <strain evidence="6">Hsosn_3</strain>
        <tissue evidence="6">Leaf</tissue>
    </source>
</reference>
<evidence type="ECO:0000313" key="7">
    <source>
        <dbReference type="Proteomes" id="UP001237642"/>
    </source>
</evidence>
<dbReference type="AlphaFoldDB" id="A0AAD8HQP9"/>
<keyword evidence="2" id="KW-0547">Nucleotide-binding</keyword>
<organism evidence="6 7">
    <name type="scientific">Heracleum sosnowskyi</name>
    <dbReference type="NCBI Taxonomy" id="360622"/>
    <lineage>
        <taxon>Eukaryota</taxon>
        <taxon>Viridiplantae</taxon>
        <taxon>Streptophyta</taxon>
        <taxon>Embryophyta</taxon>
        <taxon>Tracheophyta</taxon>
        <taxon>Spermatophyta</taxon>
        <taxon>Magnoliopsida</taxon>
        <taxon>eudicotyledons</taxon>
        <taxon>Gunneridae</taxon>
        <taxon>Pentapetalae</taxon>
        <taxon>asterids</taxon>
        <taxon>campanulids</taxon>
        <taxon>Apiales</taxon>
        <taxon>Apiaceae</taxon>
        <taxon>Apioideae</taxon>
        <taxon>apioid superclade</taxon>
        <taxon>Tordylieae</taxon>
        <taxon>Tordyliinae</taxon>
        <taxon>Heracleum</taxon>
    </lineage>
</organism>
<dbReference type="InterPro" id="IPR000719">
    <property type="entry name" value="Prot_kinase_dom"/>
</dbReference>
<dbReference type="InterPro" id="IPR011009">
    <property type="entry name" value="Kinase-like_dom_sf"/>
</dbReference>
<keyword evidence="7" id="KW-1185">Reference proteome</keyword>
<protein>
    <recommendedName>
        <fullName evidence="5">Protein kinase domain-containing protein</fullName>
    </recommendedName>
</protein>
<reference evidence="6" key="2">
    <citation type="submission" date="2023-05" db="EMBL/GenBank/DDBJ databases">
        <authorList>
            <person name="Schelkunov M.I."/>
        </authorList>
    </citation>
    <scope>NUCLEOTIDE SEQUENCE</scope>
    <source>
        <strain evidence="6">Hsosn_3</strain>
        <tissue evidence="6">Leaf</tissue>
    </source>
</reference>
<evidence type="ECO:0000256" key="1">
    <source>
        <dbReference type="ARBA" id="ARBA00022679"/>
    </source>
</evidence>
<dbReference type="PROSITE" id="PS50011">
    <property type="entry name" value="PROTEIN_KINASE_DOM"/>
    <property type="match status" value="1"/>
</dbReference>
<keyword evidence="3" id="KW-0418">Kinase</keyword>
<evidence type="ECO:0000256" key="2">
    <source>
        <dbReference type="ARBA" id="ARBA00022741"/>
    </source>
</evidence>
<dbReference type="SUPFAM" id="SSF56112">
    <property type="entry name" value="Protein kinase-like (PK-like)"/>
    <property type="match status" value="1"/>
</dbReference>
<dbReference type="EMBL" id="JAUIZM010000008">
    <property type="protein sequence ID" value="KAK1371615.1"/>
    <property type="molecule type" value="Genomic_DNA"/>
</dbReference>
<evidence type="ECO:0000256" key="3">
    <source>
        <dbReference type="ARBA" id="ARBA00022777"/>
    </source>
</evidence>
<dbReference type="Gene3D" id="1.10.510.10">
    <property type="entry name" value="Transferase(Phosphotransferase) domain 1"/>
    <property type="match status" value="1"/>
</dbReference>
<name>A0AAD8HQP9_9APIA</name>
<accession>A0AAD8HQP9</accession>
<dbReference type="Proteomes" id="UP001237642">
    <property type="component" value="Unassembled WGS sequence"/>
</dbReference>
<feature type="domain" description="Protein kinase" evidence="5">
    <location>
        <begin position="1"/>
        <end position="121"/>
    </location>
</feature>
<evidence type="ECO:0000256" key="4">
    <source>
        <dbReference type="ARBA" id="ARBA00022840"/>
    </source>
</evidence>
<keyword evidence="4" id="KW-0067">ATP-binding</keyword>
<proteinExistence type="predicted"/>
<evidence type="ECO:0000259" key="5">
    <source>
        <dbReference type="PROSITE" id="PS50011"/>
    </source>
</evidence>
<keyword evidence="1" id="KW-0808">Transferase</keyword>